<comment type="caution">
    <text evidence="1">The sequence shown here is derived from an EMBL/GenBank/DDBJ whole genome shotgun (WGS) entry which is preliminary data.</text>
</comment>
<dbReference type="RefSeq" id="WP_188932092.1">
    <property type="nucleotide sequence ID" value="NZ_BMJC01000002.1"/>
</dbReference>
<reference evidence="1" key="1">
    <citation type="journal article" date="2014" name="Int. J. Syst. Evol. Microbiol.">
        <title>Complete genome sequence of Corynebacterium casei LMG S-19264T (=DSM 44701T), isolated from a smear-ripened cheese.</title>
        <authorList>
            <consortium name="US DOE Joint Genome Institute (JGI-PGF)"/>
            <person name="Walter F."/>
            <person name="Albersmeier A."/>
            <person name="Kalinowski J."/>
            <person name="Ruckert C."/>
        </authorList>
    </citation>
    <scope>NUCLEOTIDE SEQUENCE</scope>
    <source>
        <strain evidence="1">CGMCC 1.15448</strain>
    </source>
</reference>
<reference evidence="1" key="2">
    <citation type="submission" date="2020-09" db="EMBL/GenBank/DDBJ databases">
        <authorList>
            <person name="Sun Q."/>
            <person name="Zhou Y."/>
        </authorList>
    </citation>
    <scope>NUCLEOTIDE SEQUENCE</scope>
    <source>
        <strain evidence="1">CGMCC 1.15448</strain>
    </source>
</reference>
<accession>A0A8J2XRF6</accession>
<gene>
    <name evidence="1" type="ORF">GCM10011511_25460</name>
</gene>
<protein>
    <submittedName>
        <fullName evidence="1">Uncharacterized protein</fullName>
    </submittedName>
</protein>
<name>A0A8J2XRF6_9BACT</name>
<sequence>MCFTLYVGASIKLPLIEWNKDQPAVHTTNLQDYELGVLSRFTLPYVLNIGSDQGCGCGFRQSHVAGQEWLPIVEDNKDNLDAIQKNHLGLWQYLTGNATGESIEIYACWNGDVYDCSDCISDIRIEDILSEEFYFKEGWLYKVTV</sequence>
<proteinExistence type="predicted"/>
<dbReference type="AlphaFoldDB" id="A0A8J2XRF6"/>
<keyword evidence="2" id="KW-1185">Reference proteome</keyword>
<evidence type="ECO:0000313" key="1">
    <source>
        <dbReference type="EMBL" id="GGB01042.1"/>
    </source>
</evidence>
<dbReference type="EMBL" id="BMJC01000002">
    <property type="protein sequence ID" value="GGB01042.1"/>
    <property type="molecule type" value="Genomic_DNA"/>
</dbReference>
<evidence type="ECO:0000313" key="2">
    <source>
        <dbReference type="Proteomes" id="UP000607559"/>
    </source>
</evidence>
<dbReference type="Proteomes" id="UP000607559">
    <property type="component" value="Unassembled WGS sequence"/>
</dbReference>
<organism evidence="1 2">
    <name type="scientific">Puia dinghuensis</name>
    <dbReference type="NCBI Taxonomy" id="1792502"/>
    <lineage>
        <taxon>Bacteria</taxon>
        <taxon>Pseudomonadati</taxon>
        <taxon>Bacteroidota</taxon>
        <taxon>Chitinophagia</taxon>
        <taxon>Chitinophagales</taxon>
        <taxon>Chitinophagaceae</taxon>
        <taxon>Puia</taxon>
    </lineage>
</organism>